<dbReference type="Pfam" id="PF22599">
    <property type="entry name" value="SecDF_P1_head"/>
    <property type="match status" value="1"/>
</dbReference>
<evidence type="ECO:0000256" key="6">
    <source>
        <dbReference type="ARBA" id="ARBA00022989"/>
    </source>
</evidence>
<dbReference type="NCBIfam" id="NF009585">
    <property type="entry name" value="PRK13024.1-5"/>
    <property type="match status" value="1"/>
</dbReference>
<evidence type="ECO:0000256" key="8">
    <source>
        <dbReference type="ARBA" id="ARBA00023136"/>
    </source>
</evidence>
<dbReference type="Pfam" id="PF07549">
    <property type="entry name" value="Sec_GG"/>
    <property type="match status" value="2"/>
</dbReference>
<keyword evidence="6 9" id="KW-1133">Transmembrane helix</keyword>
<dbReference type="InterPro" id="IPR005665">
    <property type="entry name" value="SecF_bac"/>
</dbReference>
<feature type="transmembrane region" description="Helical" evidence="9">
    <location>
        <begin position="798"/>
        <end position="818"/>
    </location>
</feature>
<feature type="domain" description="SecDF P1 head subdomain" evidence="13">
    <location>
        <begin position="379"/>
        <end position="475"/>
    </location>
</feature>
<keyword evidence="4 9" id="KW-0812">Transmembrane</keyword>
<gene>
    <name evidence="10" type="primary">secF</name>
    <name evidence="9" type="synonym">secD</name>
    <name evidence="14" type="ORF">AFM12_06555</name>
</gene>
<dbReference type="AlphaFoldDB" id="A0A0P7BUB0"/>
<dbReference type="InterPro" id="IPR048634">
    <property type="entry name" value="SecD_SecF_C"/>
</dbReference>
<feature type="domain" description="Protein translocase subunit SecDF P1" evidence="12">
    <location>
        <begin position="181"/>
        <end position="238"/>
    </location>
</feature>
<feature type="transmembrane region" description="Helical" evidence="9">
    <location>
        <begin position="521"/>
        <end position="543"/>
    </location>
</feature>
<dbReference type="InterPro" id="IPR005791">
    <property type="entry name" value="SecD"/>
</dbReference>
<feature type="transmembrane region" description="Helical" evidence="9">
    <location>
        <begin position="679"/>
        <end position="699"/>
    </location>
</feature>
<evidence type="ECO:0000313" key="14">
    <source>
        <dbReference type="EMBL" id="KPM48310.1"/>
    </source>
</evidence>
<comment type="caution">
    <text evidence="9">Lacks conserved residue(s) required for the propagation of feature annotation.</text>
</comment>
<keyword evidence="15" id="KW-1185">Reference proteome</keyword>
<dbReference type="InterPro" id="IPR022646">
    <property type="entry name" value="SecD/SecF_CS"/>
</dbReference>
<evidence type="ECO:0000256" key="3">
    <source>
        <dbReference type="ARBA" id="ARBA00022475"/>
    </source>
</evidence>
<reference evidence="14 15" key="1">
    <citation type="submission" date="2015-07" db="EMBL/GenBank/DDBJ databases">
        <title>The draft genome sequence of Leadbetterella sp. JN14-9.</title>
        <authorList>
            <person name="Liu Y."/>
            <person name="Du J."/>
            <person name="Shao Z."/>
        </authorList>
    </citation>
    <scope>NUCLEOTIDE SEQUENCE [LARGE SCALE GENOMIC DNA]</scope>
    <source>
        <strain evidence="14 15">JN14-9</strain>
    </source>
</reference>
<name>A0A0P7BUB0_9BACT</name>
<dbReference type="STRING" id="1605367.AFM12_06555"/>
<dbReference type="RefSeq" id="WP_055145595.1">
    <property type="nucleotide sequence ID" value="NZ_JXSZ01000006.1"/>
</dbReference>
<dbReference type="PANTHER" id="PTHR30081:SF1">
    <property type="entry name" value="PROTEIN TRANSLOCASE SUBUNIT SECD"/>
    <property type="match status" value="1"/>
</dbReference>
<evidence type="ECO:0000259" key="11">
    <source>
        <dbReference type="Pfam" id="PF02355"/>
    </source>
</evidence>
<dbReference type="FunFam" id="1.20.1640.10:FF:000004">
    <property type="entry name" value="Protein translocase subunit SecD"/>
    <property type="match status" value="1"/>
</dbReference>
<dbReference type="InterPro" id="IPR055344">
    <property type="entry name" value="SecD_SecF_C_bact"/>
</dbReference>
<dbReference type="HAMAP" id="MF_01463_B">
    <property type="entry name" value="SecD_B"/>
    <property type="match status" value="1"/>
</dbReference>
<dbReference type="InterPro" id="IPR022813">
    <property type="entry name" value="SecD/SecF_arch_bac"/>
</dbReference>
<dbReference type="GO" id="GO:0005886">
    <property type="term" value="C:plasma membrane"/>
    <property type="evidence" value="ECO:0007669"/>
    <property type="project" value="UniProtKB-SubCell"/>
</dbReference>
<feature type="domain" description="Protein export membrane protein SecD/SecF C-terminal" evidence="11">
    <location>
        <begin position="477"/>
        <end position="648"/>
    </location>
</feature>
<dbReference type="Pfam" id="PF21760">
    <property type="entry name" value="SecD_1st"/>
    <property type="match status" value="1"/>
</dbReference>
<dbReference type="GO" id="GO:0065002">
    <property type="term" value="P:intracellular protein transmembrane transport"/>
    <property type="evidence" value="ECO:0007669"/>
    <property type="project" value="UniProtKB-UniRule"/>
</dbReference>
<comment type="subunit">
    <text evidence="9">Forms a complex with SecF. Part of the essential Sec protein translocation apparatus which comprises SecA, SecYEG and auxiliary proteins SecDF. Other proteins may also be involved.</text>
</comment>
<dbReference type="PRINTS" id="PR01755">
    <property type="entry name" value="SECFTRNLCASE"/>
</dbReference>
<feature type="transmembrane region" description="Helical" evidence="9">
    <location>
        <begin position="549"/>
        <end position="568"/>
    </location>
</feature>
<sequence length="983" mass="106265">MRNRGGILALVVILLSVSAYYLIRTFKANSIRNDAEAAAMTVDGNIDPQLKQRYLDSLWKQPVFLGTTLEDLTKQELGLGLDLQGGMHVILEVSPNDIVKSLASGTRDPRVGQAIDNAAERAVTSSDHFVDLFVEEFKKLAPNTSLARIFSTAANRGELSLNSSDIDVSNYLKAEVDGAFDRAFNIIQTRVDKFGVANPNLQKLPGTNRIQVELPGIDNPQRVRKLLSGAAKLEFVEVYEPNEIGPSLDAFSGYLNQQDLEARLSSIEDRADEQEAATDTSALANDLAAQLTGSGADSTGAATDSLFNSNSLSNLFINTGNGLAVRVKDTTRVNELLNRNAVKQLFPNDLSFVYDVKPFMNTSTNEELVSLYFVKNLGNAPLEGDVITNARQDYDPTTGRPDVSMQMNATGSRKWRELTAANVGQRVAIVLDGFVYSAPNVNQEITGGNSSISGNFTLEEASDLANVLKAGKLPAPTNIIEEAVVGASVGSSAVRAGVISSVVGLLAVLIFVLIYYNKAGWIANVALVVNLVLLLGVMASFGATLTLPGIAGMVLSVGMSVDANVLIYERVKEELNEGKPFATAVRNGFKFAMPSIIDSNVTTLITGIILFIFGTGLVLGFATTLLIGIFTSLFCAIFISRLIFEHYIKKGKTVTFFTNWSEKLFKDTNINFVDNRKKFYMVSAAIIIAGAISIGIRGFGLGVDFKGGRTYVAKFENTVATEDVRKAMEDAGFTAEVKTFGGFDQVKITTAYQIENTDPNVELEIQEQINGVVANIDGNAGEVVSSSKVGPTIANDTIWSSLKAIFYSLILTFIYIYIRFRSVAFSFGAVVAVFHDVLVILGIFSIFNGILPFSLDVDQAFVGAVLTLMGYSMNDTVVVFDRVREYLNDKRKANESIATVINNALNSTLSRTAVTGIATLLVLLILLIFGGETIRGFIFAMFLGVIVGTYSSLYIAAPIVVDAMQRQLTKEKEEGLKAAEAKA</sequence>
<dbReference type="EMBL" id="LGTQ01000006">
    <property type="protein sequence ID" value="KPM48310.1"/>
    <property type="molecule type" value="Genomic_DNA"/>
</dbReference>
<comment type="similarity">
    <text evidence="9">Belongs to the SecD/SecF family. SecD subfamily.</text>
</comment>
<dbReference type="PATRIC" id="fig|1605367.3.peg.2679"/>
<evidence type="ECO:0000313" key="15">
    <source>
        <dbReference type="Proteomes" id="UP000050454"/>
    </source>
</evidence>
<dbReference type="NCBIfam" id="TIGR01129">
    <property type="entry name" value="secD"/>
    <property type="match status" value="1"/>
</dbReference>
<dbReference type="Proteomes" id="UP000050454">
    <property type="component" value="Unassembled WGS sequence"/>
</dbReference>
<feature type="transmembrane region" description="Helical" evidence="9">
    <location>
        <begin position="825"/>
        <end position="847"/>
    </location>
</feature>
<evidence type="ECO:0000256" key="10">
    <source>
        <dbReference type="HAMAP-Rule" id="MF_01464"/>
    </source>
</evidence>
<accession>A0A0P7BUB0</accession>
<dbReference type="NCBIfam" id="TIGR00966">
    <property type="entry name" value="transloc_SecF"/>
    <property type="match status" value="1"/>
</dbReference>
<feature type="transmembrane region" description="Helical" evidence="9">
    <location>
        <begin position="496"/>
        <end position="516"/>
    </location>
</feature>
<dbReference type="InterPro" id="IPR048631">
    <property type="entry name" value="SecD_1st"/>
</dbReference>
<feature type="transmembrane region" description="Helical" evidence="9">
    <location>
        <begin position="589"/>
        <end position="613"/>
    </location>
</feature>
<keyword evidence="5 9" id="KW-0653">Protein transport</keyword>
<dbReference type="GO" id="GO:0043952">
    <property type="term" value="P:protein transport by the Sec complex"/>
    <property type="evidence" value="ECO:0007669"/>
    <property type="project" value="UniProtKB-UniRule"/>
</dbReference>
<keyword evidence="7 9" id="KW-0811">Translocation</keyword>
<dbReference type="Pfam" id="PF02355">
    <property type="entry name" value="SecD_SecF_C"/>
    <property type="match status" value="2"/>
</dbReference>
<dbReference type="Gene3D" id="3.30.70.3220">
    <property type="match status" value="1"/>
</dbReference>
<dbReference type="Gene3D" id="3.30.1360.200">
    <property type="match status" value="1"/>
</dbReference>
<evidence type="ECO:0000256" key="2">
    <source>
        <dbReference type="ARBA" id="ARBA00022448"/>
    </source>
</evidence>
<comment type="similarity">
    <text evidence="10">Belongs to the SecD/SecF family. SecF subfamily.</text>
</comment>
<feature type="transmembrane region" description="Helical" evidence="9">
    <location>
        <begin position="937"/>
        <end position="961"/>
    </location>
</feature>
<protein>
    <recommendedName>
        <fullName evidence="9 10">Multifunctional fusion protein</fullName>
    </recommendedName>
    <domain>
        <recommendedName>
            <fullName evidence="9">Protein translocase subunit SecD</fullName>
        </recommendedName>
    </domain>
    <domain>
        <recommendedName>
            <fullName evidence="10">Protein-export membrane protein SecF</fullName>
        </recommendedName>
    </domain>
</protein>
<evidence type="ECO:0000259" key="12">
    <source>
        <dbReference type="Pfam" id="PF21760"/>
    </source>
</evidence>
<dbReference type="Gene3D" id="1.20.1640.10">
    <property type="entry name" value="Multidrug efflux transporter AcrB transmembrane domain"/>
    <property type="match status" value="2"/>
</dbReference>
<comment type="subunit">
    <text evidence="10">Forms a complex with SecD. Part of the essential Sec protein translocation apparatus which comprises SecA, SecYEG and auxiliary proteins SecDF. Other proteins may also be involved.</text>
</comment>
<feature type="transmembrane region" description="Helical" evidence="9">
    <location>
        <begin position="913"/>
        <end position="931"/>
    </location>
</feature>
<evidence type="ECO:0000256" key="5">
    <source>
        <dbReference type="ARBA" id="ARBA00022927"/>
    </source>
</evidence>
<evidence type="ECO:0000256" key="9">
    <source>
        <dbReference type="HAMAP-Rule" id="MF_01463"/>
    </source>
</evidence>
<evidence type="ECO:0000256" key="1">
    <source>
        <dbReference type="ARBA" id="ARBA00004651"/>
    </source>
</evidence>
<dbReference type="InterPro" id="IPR054384">
    <property type="entry name" value="SecDF_P1_head"/>
</dbReference>
<comment type="subcellular location">
    <subcellularLocation>
        <location evidence="1 9">Cell membrane</location>
        <topology evidence="1 9">Multi-pass membrane protein</topology>
    </subcellularLocation>
</comment>
<dbReference type="GO" id="GO:0006605">
    <property type="term" value="P:protein targeting"/>
    <property type="evidence" value="ECO:0007669"/>
    <property type="project" value="UniProtKB-UniRule"/>
</dbReference>
<feature type="transmembrane region" description="Helical" evidence="9">
    <location>
        <begin position="859"/>
        <end position="880"/>
    </location>
</feature>
<organism evidence="14 15">
    <name type="scientific">Jiulongibacter sediminis</name>
    <dbReference type="NCBI Taxonomy" id="1605367"/>
    <lineage>
        <taxon>Bacteria</taxon>
        <taxon>Pseudomonadati</taxon>
        <taxon>Bacteroidota</taxon>
        <taxon>Cytophagia</taxon>
        <taxon>Cytophagales</taxon>
        <taxon>Leadbetterellaceae</taxon>
        <taxon>Jiulongibacter</taxon>
    </lineage>
</organism>
<proteinExistence type="inferred from homology"/>
<dbReference type="SUPFAM" id="SSF82866">
    <property type="entry name" value="Multidrug efflux transporter AcrB transmembrane domain"/>
    <property type="match status" value="2"/>
</dbReference>
<dbReference type="HAMAP" id="MF_01464_B">
    <property type="entry name" value="SecF_B"/>
    <property type="match status" value="1"/>
</dbReference>
<keyword evidence="2 9" id="KW-0813">Transport</keyword>
<comment type="caution">
    <text evidence="14">The sequence shown here is derived from an EMBL/GenBank/DDBJ whole genome shotgun (WGS) entry which is preliminary data.</text>
</comment>
<feature type="domain" description="Protein export membrane protein SecD/SecF C-terminal" evidence="11">
    <location>
        <begin position="775"/>
        <end position="963"/>
    </location>
</feature>
<feature type="transmembrane region" description="Helical" evidence="9">
    <location>
        <begin position="619"/>
        <end position="644"/>
    </location>
</feature>
<evidence type="ECO:0000256" key="7">
    <source>
        <dbReference type="ARBA" id="ARBA00023010"/>
    </source>
</evidence>
<keyword evidence="3 9" id="KW-1003">Cell membrane</keyword>
<dbReference type="NCBIfam" id="TIGR00916">
    <property type="entry name" value="2A0604s01"/>
    <property type="match status" value="1"/>
</dbReference>
<dbReference type="OrthoDB" id="9805019at2"/>
<evidence type="ECO:0000256" key="4">
    <source>
        <dbReference type="ARBA" id="ARBA00022692"/>
    </source>
</evidence>
<comment type="function">
    <text evidence="9">Part of the Sec protein translocase complex. Interacts with the SecYEG preprotein conducting channel. SecDF uses the proton motive force (PMF) to complete protein translocation after the ATP-dependent function of SecA.</text>
</comment>
<dbReference type="InterPro" id="IPR022645">
    <property type="entry name" value="SecD/SecF_bac"/>
</dbReference>
<evidence type="ECO:0000259" key="13">
    <source>
        <dbReference type="Pfam" id="PF22599"/>
    </source>
</evidence>
<keyword evidence="8 9" id="KW-0472">Membrane</keyword>
<dbReference type="PANTHER" id="PTHR30081">
    <property type="entry name" value="PROTEIN-EXPORT MEMBRANE PROTEIN SEC"/>
    <property type="match status" value="1"/>
</dbReference>
<dbReference type="GO" id="GO:0015450">
    <property type="term" value="F:protein-transporting ATPase activity"/>
    <property type="evidence" value="ECO:0007669"/>
    <property type="project" value="InterPro"/>
</dbReference>